<proteinExistence type="predicted"/>
<keyword evidence="2" id="KW-1185">Reference proteome</keyword>
<organism evidence="1 2">
    <name type="scientific">Kordia antarctica</name>
    <dbReference type="NCBI Taxonomy" id="1218801"/>
    <lineage>
        <taxon>Bacteria</taxon>
        <taxon>Pseudomonadati</taxon>
        <taxon>Bacteroidota</taxon>
        <taxon>Flavobacteriia</taxon>
        <taxon>Flavobacteriales</taxon>
        <taxon>Flavobacteriaceae</taxon>
        <taxon>Kordia</taxon>
    </lineage>
</organism>
<dbReference type="EMBL" id="CP019288">
    <property type="protein sequence ID" value="QHI39312.1"/>
    <property type="molecule type" value="Genomic_DNA"/>
</dbReference>
<evidence type="ECO:0000313" key="1">
    <source>
        <dbReference type="EMBL" id="QHI39312.1"/>
    </source>
</evidence>
<protein>
    <submittedName>
        <fullName evidence="1">Uncharacterized protein</fullName>
    </submittedName>
</protein>
<dbReference type="Proteomes" id="UP000464657">
    <property type="component" value="Chromosome"/>
</dbReference>
<reference evidence="1 2" key="1">
    <citation type="journal article" date="2013" name="Int. J. Syst. Evol. Microbiol.">
        <title>Kordia antarctica sp. nov., isolated from Antarctic seawater.</title>
        <authorList>
            <person name="Baek K."/>
            <person name="Choi A."/>
            <person name="Kang I."/>
            <person name="Lee K."/>
            <person name="Cho J.C."/>
        </authorList>
    </citation>
    <scope>NUCLEOTIDE SEQUENCE [LARGE SCALE GENOMIC DNA]</scope>
    <source>
        <strain evidence="1 2">IMCC3317</strain>
    </source>
</reference>
<evidence type="ECO:0000313" key="2">
    <source>
        <dbReference type="Proteomes" id="UP000464657"/>
    </source>
</evidence>
<name>A0A7L4ZRS6_9FLAO</name>
<sequence length="71" mass="8344">MVCLLQTISTQLSTELRLDNYYKLYKKYKKTPELSGVFLYLKCKFLFLVATAELVTYIKSIFSVKYCPELT</sequence>
<dbReference type="KEGG" id="kan:IMCC3317_47220"/>
<gene>
    <name evidence="1" type="ORF">IMCC3317_47220</name>
</gene>
<accession>A0A7L4ZRS6</accession>
<dbReference type="AlphaFoldDB" id="A0A7L4ZRS6"/>